<evidence type="ECO:0000256" key="1">
    <source>
        <dbReference type="ARBA" id="ARBA00023015"/>
    </source>
</evidence>
<feature type="transmembrane region" description="Helical" evidence="3">
    <location>
        <begin position="91"/>
        <end position="113"/>
    </location>
</feature>
<feature type="domain" description="Putative zinc-finger" evidence="4">
    <location>
        <begin position="11"/>
        <end position="40"/>
    </location>
</feature>
<reference evidence="5 6" key="1">
    <citation type="submission" date="2018-06" db="EMBL/GenBank/DDBJ databases">
        <title>Sphaerisporangium craniellae sp. nov., isolated from a marine sponge in the South China Sea.</title>
        <authorList>
            <person name="Li L."/>
        </authorList>
    </citation>
    <scope>NUCLEOTIDE SEQUENCE [LARGE SCALE GENOMIC DNA]</scope>
    <source>
        <strain evidence="5 6">LHW63015</strain>
    </source>
</reference>
<evidence type="ECO:0000259" key="4">
    <source>
        <dbReference type="Pfam" id="PF13490"/>
    </source>
</evidence>
<name>A0A366M0D7_9ACTN</name>
<feature type="transmembrane region" description="Helical" evidence="3">
    <location>
        <begin position="162"/>
        <end position="185"/>
    </location>
</feature>
<evidence type="ECO:0000256" key="3">
    <source>
        <dbReference type="SAM" id="Phobius"/>
    </source>
</evidence>
<feature type="transmembrane region" description="Helical" evidence="3">
    <location>
        <begin position="119"/>
        <end position="141"/>
    </location>
</feature>
<proteinExistence type="predicted"/>
<dbReference type="Pfam" id="PF13490">
    <property type="entry name" value="zf-HC2"/>
    <property type="match status" value="1"/>
</dbReference>
<organism evidence="5 6">
    <name type="scientific">Spongiactinospora rosea</name>
    <dbReference type="NCBI Taxonomy" id="2248750"/>
    <lineage>
        <taxon>Bacteria</taxon>
        <taxon>Bacillati</taxon>
        <taxon>Actinomycetota</taxon>
        <taxon>Actinomycetes</taxon>
        <taxon>Streptosporangiales</taxon>
        <taxon>Streptosporangiaceae</taxon>
        <taxon>Spongiactinospora</taxon>
    </lineage>
</organism>
<dbReference type="InterPro" id="IPR041916">
    <property type="entry name" value="Anti_sigma_zinc_sf"/>
</dbReference>
<dbReference type="Proteomes" id="UP000253303">
    <property type="component" value="Unassembled WGS sequence"/>
</dbReference>
<dbReference type="OrthoDB" id="3822520at2"/>
<dbReference type="RefSeq" id="WP_113981304.1">
    <property type="nucleotide sequence ID" value="NZ_QMEY01000005.1"/>
</dbReference>
<dbReference type="EMBL" id="QMEY01000005">
    <property type="protein sequence ID" value="RBQ19243.1"/>
    <property type="molecule type" value="Genomic_DNA"/>
</dbReference>
<keyword evidence="1" id="KW-0805">Transcription regulation</keyword>
<dbReference type="InterPro" id="IPR027383">
    <property type="entry name" value="Znf_put"/>
</dbReference>
<comment type="caution">
    <text evidence="5">The sequence shown here is derived from an EMBL/GenBank/DDBJ whole genome shotgun (WGS) entry which is preliminary data.</text>
</comment>
<dbReference type="AlphaFoldDB" id="A0A366M0D7"/>
<sequence>MTGADWHVPPDLMERYVAGRLDPKQVMSVEAHVGGCARCRAAVPYDEAWLTGGWDRLLDEVDRPRPRPAERLLCRFGVPGHLARLLTATPALARGWLTAVAIVLALAVAAGRFEPAGPAVLLAFLVAAPVLPVAGIALAYGRHVDPVHELQAATPMAGPRLLFIRAGAVLVTAVAMTGAATPLLPGTPGQATAWLLPALALSAATLLLSARLALPLAAGLPCGLWLGAVVPMVLAGGDRFLPFTPVAQALYGVAAVLFAFVYARRGRLSSEEISWARQ</sequence>
<keyword evidence="3" id="KW-1133">Transmembrane helix</keyword>
<feature type="transmembrane region" description="Helical" evidence="3">
    <location>
        <begin position="191"/>
        <end position="209"/>
    </location>
</feature>
<feature type="transmembrane region" description="Helical" evidence="3">
    <location>
        <begin position="216"/>
        <end position="234"/>
    </location>
</feature>
<keyword evidence="6" id="KW-1185">Reference proteome</keyword>
<accession>A0A366M0D7</accession>
<evidence type="ECO:0000256" key="2">
    <source>
        <dbReference type="ARBA" id="ARBA00023163"/>
    </source>
</evidence>
<keyword evidence="3" id="KW-0472">Membrane</keyword>
<dbReference type="Gene3D" id="1.10.10.1320">
    <property type="entry name" value="Anti-sigma factor, zinc-finger domain"/>
    <property type="match status" value="1"/>
</dbReference>
<keyword evidence="2" id="KW-0804">Transcription</keyword>
<protein>
    <submittedName>
        <fullName evidence="5">Zf-HC2 domain-containing protein</fullName>
    </submittedName>
</protein>
<keyword evidence="3" id="KW-0812">Transmembrane</keyword>
<feature type="transmembrane region" description="Helical" evidence="3">
    <location>
        <begin position="240"/>
        <end position="263"/>
    </location>
</feature>
<evidence type="ECO:0000313" key="5">
    <source>
        <dbReference type="EMBL" id="RBQ19243.1"/>
    </source>
</evidence>
<gene>
    <name evidence="5" type="ORF">DP939_15005</name>
</gene>
<evidence type="ECO:0000313" key="6">
    <source>
        <dbReference type="Proteomes" id="UP000253303"/>
    </source>
</evidence>